<proteinExistence type="predicted"/>
<keyword evidence="2" id="KW-1185">Reference proteome</keyword>
<dbReference type="AlphaFoldDB" id="L7ERX5"/>
<name>L7ERX5_STRT8</name>
<dbReference type="Proteomes" id="UP000010931">
    <property type="component" value="Unassembled WGS sequence"/>
</dbReference>
<evidence type="ECO:0000313" key="1">
    <source>
        <dbReference type="EMBL" id="ELP61629.1"/>
    </source>
</evidence>
<organism evidence="1 2">
    <name type="scientific">Streptomyces turgidiscabies (strain Car8)</name>
    <dbReference type="NCBI Taxonomy" id="698760"/>
    <lineage>
        <taxon>Bacteria</taxon>
        <taxon>Bacillati</taxon>
        <taxon>Actinomycetota</taxon>
        <taxon>Actinomycetes</taxon>
        <taxon>Kitasatosporales</taxon>
        <taxon>Streptomycetaceae</taxon>
        <taxon>Streptomyces</taxon>
    </lineage>
</organism>
<gene>
    <name evidence="1" type="ORF">STRTUCAR8_07409</name>
</gene>
<comment type="caution">
    <text evidence="1">The sequence shown here is derived from an EMBL/GenBank/DDBJ whole genome shotgun (WGS) entry which is preliminary data.</text>
</comment>
<dbReference type="EMBL" id="AEJB01000669">
    <property type="protein sequence ID" value="ELP61629.1"/>
    <property type="molecule type" value="Genomic_DNA"/>
</dbReference>
<evidence type="ECO:0000313" key="2">
    <source>
        <dbReference type="Proteomes" id="UP000010931"/>
    </source>
</evidence>
<protein>
    <submittedName>
        <fullName evidence="1">Uncharacterized protein</fullName>
    </submittedName>
</protein>
<sequence>MSLGAEQCFQGWLRPWRRGHLAPAAPTRPIPFL</sequence>
<feature type="non-terminal residue" evidence="1">
    <location>
        <position position="33"/>
    </location>
</feature>
<reference evidence="1 2" key="1">
    <citation type="journal article" date="2011" name="Plasmid">
        <title>Streptomyces turgidiscabies Car8 contains a modular pathogenicity island that shares virulence genes with other actinobacterial plant pathogens.</title>
        <authorList>
            <person name="Huguet-Tapia J.C."/>
            <person name="Badger J.H."/>
            <person name="Loria R."/>
            <person name="Pettis G.S."/>
        </authorList>
    </citation>
    <scope>NUCLEOTIDE SEQUENCE [LARGE SCALE GENOMIC DNA]</scope>
    <source>
        <strain evidence="1 2">Car8</strain>
    </source>
</reference>
<accession>L7ERX5</accession>